<evidence type="ECO:0000313" key="24">
    <source>
        <dbReference type="Proteomes" id="UP000244660"/>
    </source>
</evidence>
<evidence type="ECO:0000313" key="28">
    <source>
        <dbReference type="Proteomes" id="UP000276972"/>
    </source>
</evidence>
<keyword evidence="2" id="KW-0520">NAD</keyword>
<dbReference type="Proteomes" id="UP000319468">
    <property type="component" value="Unassembled WGS sequence"/>
</dbReference>
<evidence type="ECO:0000313" key="21">
    <source>
        <dbReference type="Proteomes" id="UP000220469"/>
    </source>
</evidence>
<reference evidence="5" key="9">
    <citation type="submission" date="2019-09" db="EMBL/GenBank/DDBJ databases">
        <authorList>
            <person name="Saranathan R."/>
            <person name="Levi M.H."/>
            <person name="Wattam A.R."/>
            <person name="Malek A."/>
            <person name="Behin D.S."/>
            <person name="Pan D.H."/>
            <person name="Jacobs W.R."/>
            <person name="Szymczak W.A."/>
        </authorList>
    </citation>
    <scope>NUCLEOTIDE SEQUENCE</scope>
    <source>
        <strain evidence="5">MHP34</strain>
    </source>
</reference>
<evidence type="ECO:0000313" key="16">
    <source>
        <dbReference type="EMBL" id="RPF69997.1"/>
    </source>
</evidence>
<evidence type="ECO:0000313" key="29">
    <source>
        <dbReference type="Proteomes" id="UP000318399"/>
    </source>
</evidence>
<dbReference type="Proteomes" id="UP000254543">
    <property type="component" value="Unassembled WGS sequence"/>
</dbReference>
<evidence type="ECO:0000313" key="7">
    <source>
        <dbReference type="EMBL" id="OOQ30074.1"/>
    </source>
</evidence>
<dbReference type="Proteomes" id="UP000198366">
    <property type="component" value="Chromosome I"/>
</dbReference>
<evidence type="ECO:0000313" key="30">
    <source>
        <dbReference type="Proteomes" id="UP000319468"/>
    </source>
</evidence>
<dbReference type="Proteomes" id="UP000220469">
    <property type="component" value="Unassembled WGS sequence"/>
</dbReference>
<evidence type="ECO:0000313" key="31">
    <source>
        <dbReference type="Proteomes" id="UP000319650"/>
    </source>
</evidence>
<dbReference type="PATRIC" id="fig|210.1916.peg.1211"/>
<dbReference type="SMR" id="A0A024C9C4"/>
<dbReference type="EMBL" id="WADI01000009">
    <property type="protein sequence ID" value="MUU41150.1"/>
    <property type="molecule type" value="Genomic_DNA"/>
</dbReference>
<reference evidence="17 20" key="2">
    <citation type="submission" date="2016-12" db="EMBL/GenBank/DDBJ databases">
        <authorList>
            <person name="Song W.-J."/>
            <person name="Kurnit D.M."/>
        </authorList>
    </citation>
    <scope>NUCLEOTIDE SEQUENCE [LARGE SCALE GENOMIC DNA]</scope>
    <source>
        <strain evidence="17">BCM-300</strain>
    </source>
</reference>
<dbReference type="Proteomes" id="UP000276972">
    <property type="component" value="Unassembled WGS sequence"/>
</dbReference>
<evidence type="ECO:0000313" key="17">
    <source>
        <dbReference type="EMBL" id="SMA53174.1"/>
    </source>
</evidence>
<reference evidence="14 33" key="11">
    <citation type="submission" date="2020-05" db="EMBL/GenBank/DDBJ databases">
        <title>Proteome, Transcriptome, Methylome of different strains of Helicobacter pylori.</title>
        <authorList>
            <person name="Butenko I."/>
            <person name="Fedorov D."/>
            <person name="Babenko V."/>
            <person name="Manolov A."/>
            <person name="Boldyreva D."/>
            <person name="Klimina K."/>
            <person name="Veselovski V."/>
            <person name="Malahova M."/>
            <person name="Semashko T."/>
            <person name="Semenov I."/>
            <person name="Govorun V."/>
        </authorList>
    </citation>
    <scope>NUCLEOTIDE SEQUENCE [LARGE SCALE GENOMIC DNA]</scope>
    <source>
        <strain evidence="14 33">HPY</strain>
    </source>
</reference>
<reference evidence="15 28" key="8">
    <citation type="submission" date="2018-11" db="EMBL/GenBank/DDBJ databases">
        <authorList>
            <person name="Gutierrez A.J."/>
            <person name="Bravo M."/>
        </authorList>
    </citation>
    <scope>NUCLEOTIDE SEQUENCE [LARGE SCALE GENOMIC DNA]</scope>
    <source>
        <strain evidence="15">1057</strain>
        <strain evidence="16 28">22388</strain>
    </source>
</reference>
<evidence type="ECO:0000313" key="5">
    <source>
        <dbReference type="EMBL" id="MUU41150.1"/>
    </source>
</evidence>
<evidence type="ECO:0000313" key="6">
    <source>
        <dbReference type="EMBL" id="OOP95090.1"/>
    </source>
</evidence>
<organism evidence="13 25">
    <name type="scientific">Helicobacter pylori</name>
    <name type="common">Campylobacter pylori</name>
    <dbReference type="NCBI Taxonomy" id="210"/>
    <lineage>
        <taxon>Bacteria</taxon>
        <taxon>Pseudomonadati</taxon>
        <taxon>Campylobacterota</taxon>
        <taxon>Epsilonproteobacteria</taxon>
        <taxon>Campylobacterales</taxon>
        <taxon>Helicobacteraceae</taxon>
        <taxon>Helicobacter</taxon>
    </lineage>
</organism>
<gene>
    <name evidence="2 5" type="primary">nuoD</name>
    <name evidence="4" type="ORF">AA973_05725</name>
    <name evidence="6" type="ORF">B0X41_05490</name>
    <name evidence="8" type="ORF">B0X64_04085</name>
    <name evidence="7" type="ORF">B0X69_08525</name>
    <name evidence="11" type="ORF">BB406_04755</name>
    <name evidence="10" type="ORF">BB432_02095</name>
    <name evidence="9" type="ORF">BB451_06630</name>
    <name evidence="17" type="ORF">BCM300_01205</name>
    <name evidence="13" type="ORF">C2R72_02940</name>
    <name evidence="12" type="ORF">C2R92_05370</name>
    <name evidence="16" type="ORF">EGV97_01430</name>
    <name evidence="15" type="ORF">EGW01_06790</name>
    <name evidence="5" type="ORF">F7209_05250</name>
    <name evidence="14" type="ORF">HK440_06990</name>
    <name evidence="18" type="ORF">NCTC13338_00253</name>
</gene>
<comment type="similarity">
    <text evidence="2">Belongs to the complex I 49 kDa subunit family.</text>
</comment>
<evidence type="ECO:0000313" key="4">
    <source>
        <dbReference type="EMBL" id="ANH47296.1"/>
    </source>
</evidence>
<evidence type="ECO:0000256" key="1">
    <source>
        <dbReference type="ARBA" id="ARBA00023136"/>
    </source>
</evidence>
<evidence type="ECO:0000313" key="13">
    <source>
        <dbReference type="EMBL" id="PUD79775.1"/>
    </source>
</evidence>
<accession>A0A024C9C4</accession>
<dbReference type="Proteomes" id="UP000078049">
    <property type="component" value="Chromosome"/>
</dbReference>
<reference evidence="4 19" key="1">
    <citation type="submission" date="2014-04" db="EMBL/GenBank/DDBJ databases">
        <title>Detecting global and local adaptation in a worldwide sample of Helicobacter pylori genomes.</title>
        <authorList>
            <person name="Montano V."/>
            <person name="Didelot X."/>
            <person name="Foll M."/>
            <person name="Linz B."/>
            <person name="Reinhardt R."/>
            <person name="Suerbaum S."/>
            <person name="Moodley Y."/>
            <person name="Jensen J.D."/>
        </authorList>
    </citation>
    <scope>NUCLEOTIDE SEQUENCE [LARGE SCALE GENOMIC DNA]</scope>
    <source>
        <strain evidence="4">AusabrJ05</strain>
        <strain evidence="19">ausabrJ05</strain>
    </source>
</reference>
<dbReference type="InterPro" id="IPR001135">
    <property type="entry name" value="NADH_Q_OxRdtase_suD"/>
</dbReference>
<reference evidence="18 26" key="7">
    <citation type="submission" date="2018-06" db="EMBL/GenBank/DDBJ databases">
        <authorList>
            <consortium name="Pathogen Informatics"/>
            <person name="Doyle S."/>
        </authorList>
    </citation>
    <scope>NUCLEOTIDE SEQUENCE [LARGE SCALE GENOMIC DNA]</scope>
    <source>
        <strain evidence="18 26">NCTC13338</strain>
    </source>
</reference>
<dbReference type="Proteomes" id="UP000244700">
    <property type="component" value="Unassembled WGS sequence"/>
</dbReference>
<dbReference type="Proteomes" id="UP000319650">
    <property type="component" value="Unassembled WGS sequence"/>
</dbReference>
<dbReference type="EMBL" id="QBQT01000159">
    <property type="protein sequence ID" value="PUD79775.1"/>
    <property type="molecule type" value="Genomic_DNA"/>
</dbReference>
<evidence type="ECO:0000256" key="2">
    <source>
        <dbReference type="HAMAP-Rule" id="MF_01358"/>
    </source>
</evidence>
<keyword evidence="2" id="KW-0830">Ubiquinone</keyword>
<dbReference type="EMBL" id="CP011485">
    <property type="protein sequence ID" value="ANH47296.1"/>
    <property type="molecule type" value="Genomic_DNA"/>
</dbReference>
<evidence type="ECO:0000313" key="18">
    <source>
        <dbReference type="EMBL" id="STO82162.1"/>
    </source>
</evidence>
<evidence type="ECO:0000313" key="27">
    <source>
        <dbReference type="Proteomes" id="UP000275263"/>
    </source>
</evidence>
<dbReference type="AlphaFoldDB" id="A0A024C9C4"/>
<dbReference type="EMBL" id="MBGM01000008">
    <property type="protein sequence ID" value="PDW29652.1"/>
    <property type="molecule type" value="Genomic_DNA"/>
</dbReference>
<dbReference type="NCBIfam" id="NF004739">
    <property type="entry name" value="PRK06075.1"/>
    <property type="match status" value="1"/>
</dbReference>
<dbReference type="PANTHER" id="PTHR11993:SF10">
    <property type="entry name" value="NADH DEHYDROGENASE [UBIQUINONE] IRON-SULFUR PROTEIN 2, MITOCHONDRIAL"/>
    <property type="match status" value="1"/>
</dbReference>
<reference evidence="21 22" key="5">
    <citation type="journal article" date="2017" name="Gut Pathog.">
        <title>Phylogenomics of Colombian Helicobacter pylori isolates.</title>
        <authorList>
            <person name="Gutierrez-Escobar A.J."/>
            <person name="Trujillo E."/>
            <person name="Acevedo O."/>
            <person name="Bravo M.M."/>
        </authorList>
    </citation>
    <scope>NUCLEOTIDE SEQUENCE [LARGE SCALE GENOMIC DNA]</scope>
    <source>
        <strain evidence="10 23">22151</strain>
        <strain evidence="11 22">22366</strain>
        <strain evidence="9 21">3076</strain>
    </source>
</reference>
<dbReference type="EMBL" id="MUPM01000265">
    <property type="protein sequence ID" value="OOQ30074.1"/>
    <property type="molecule type" value="Genomic_DNA"/>
</dbReference>
<evidence type="ECO:0000313" key="15">
    <source>
        <dbReference type="EMBL" id="RPF67483.1"/>
    </source>
</evidence>
<dbReference type="SUPFAM" id="SSF56762">
    <property type="entry name" value="HydB/Nqo4-like"/>
    <property type="match status" value="1"/>
</dbReference>
<dbReference type="Proteomes" id="UP000470837">
    <property type="component" value="Unassembled WGS sequence"/>
</dbReference>
<feature type="domain" description="NADH-quinone oxidoreductase subunit D" evidence="3">
    <location>
        <begin position="137"/>
        <end position="409"/>
    </location>
</feature>
<comment type="subunit">
    <text evidence="2">NDH-1 is composed of 14 different subunits. Subunits NuoB, C, D, E, F, and G constitute the peripheral sector of the complex.</text>
</comment>
<dbReference type="InterPro" id="IPR029014">
    <property type="entry name" value="NiFe-Hase_large"/>
</dbReference>
<dbReference type="InterPro" id="IPR022885">
    <property type="entry name" value="NDH1_su_D/H"/>
</dbReference>
<keyword evidence="2" id="KW-0813">Transport</keyword>
<reference evidence="15 27" key="4">
    <citation type="journal article" date="2017" name="Gut Pathog.">
        <title>Mycobacterium avium subsp. paratuberculosis and associated risk factors for inflammatory bowel disease in Iranian patients.</title>
        <authorList>
            <person name="Zamani S."/>
            <person name="Zali M.R."/>
            <person name="Aghdaei H.A."/>
            <person name="Sechi L.A."/>
            <person name="Niegowska M."/>
            <person name="Caggiu E."/>
            <person name="Keshavarz R."/>
            <person name="Mosavari N."/>
            <person name="Feizabadi M.M."/>
        </authorList>
    </citation>
    <scope>NUCLEOTIDE SEQUENCE [LARGE SCALE GENOMIC DNA]</scope>
    <source>
        <strain evidence="15 27">1057</strain>
    </source>
</reference>
<comment type="subcellular location">
    <subcellularLocation>
        <location evidence="2">Cell membrane</location>
        <topology evidence="2">Peripheral membrane protein</topology>
        <orientation evidence="2">Cytoplasmic side</orientation>
    </subcellularLocation>
</comment>
<evidence type="ECO:0000313" key="9">
    <source>
        <dbReference type="EMBL" id="PDW29652.1"/>
    </source>
</evidence>
<keyword evidence="2" id="KW-1278">Translocase</keyword>
<dbReference type="NCBIfam" id="TIGR01962">
    <property type="entry name" value="NuoD"/>
    <property type="match status" value="1"/>
</dbReference>
<dbReference type="eggNOG" id="COG0649">
    <property type="taxonomic scope" value="Bacteria"/>
</dbReference>
<evidence type="ECO:0000313" key="11">
    <source>
        <dbReference type="EMBL" id="PDX08460.1"/>
    </source>
</evidence>
<dbReference type="RefSeq" id="WP_000068229.1">
    <property type="nucleotide sequence ID" value="NZ_AP017633.1"/>
</dbReference>
<keyword evidence="1 2" id="KW-0472">Membrane</keyword>
<sequence length="409" mass="46740">MAQNFTKLNPQFENIIFEHDDNQMILNFGPQHPSSHGQLRLILELEGEKIIKATPEIGYLHRGCEKLGENMTYNEYMPTTDRLDYTSSTSNNYAYAYAVETLLNLEIPRRAQVIRTILLELNRMISHIFFISVHALDVGAMSVFLYAFKTREYGLDLMEDYCGARLTHNAIRIGGVPLDLPPNWLEGLKKFLGEMRECKKLIQGLLDKNRIWRMRLENVGVVTPKMAQSWGMSGIMLRGTGIAYDIRKEEPYELYKELDFDVPVGNYGDSYDRYCLYMLEIDESIRIIEQLIPMYAKTDTPIMAQNPHYISAPKEDIMTQNYALMQHFVLVAQGMRPPVGEVYAPTESPKGELGFFIHSEGEPYPHRLKIRAPSFYHIGALSDILVGQYLADAVTVIGSTNAVFGEVDR</sequence>
<dbReference type="Proteomes" id="UP000502945">
    <property type="component" value="Chromosome"/>
</dbReference>
<dbReference type="Proteomes" id="UP000275263">
    <property type="component" value="Unassembled WGS sequence"/>
</dbReference>
<dbReference type="EMBL" id="CP053396">
    <property type="protein sequence ID" value="QJW44093.1"/>
    <property type="molecule type" value="Genomic_DNA"/>
</dbReference>
<evidence type="ECO:0000313" key="20">
    <source>
        <dbReference type="Proteomes" id="UP000198366"/>
    </source>
</evidence>
<dbReference type="EMBL" id="QBQB01000142">
    <property type="protein sequence ID" value="PUD39343.1"/>
    <property type="molecule type" value="Genomic_DNA"/>
</dbReference>
<comment type="function">
    <text evidence="2">NDH-1 shuttles electrons from NADH, via FMN and iron-sulfur (Fe-S) centers, to quinones in the respiratory chain. The immediate electron acceptor for the enzyme in this species is believed to be ubiquinone. Couples the redox reaction to proton translocation (for every two electrons transferred, four hydrogen ions are translocated across the cytoplasmic membrane), and thus conserves the redox energy in a proton gradient.</text>
</comment>
<evidence type="ECO:0000313" key="14">
    <source>
        <dbReference type="EMBL" id="QJW44093.1"/>
    </source>
</evidence>
<dbReference type="EC" id="7.1.1.-" evidence="2"/>
<dbReference type="GO" id="GO:0048038">
    <property type="term" value="F:quinone binding"/>
    <property type="evidence" value="ECO:0007669"/>
    <property type="project" value="UniProtKB-KW"/>
</dbReference>
<protein>
    <recommendedName>
        <fullName evidence="2">NADH-quinone oxidoreductase subunit D</fullName>
        <ecNumber evidence="2">7.1.1.-</ecNumber>
    </recommendedName>
    <alternativeName>
        <fullName evidence="2">NADH dehydrogenase I subunit D</fullName>
    </alternativeName>
    <alternativeName>
        <fullName evidence="2">NDH-1 subunit D</fullName>
    </alternativeName>
</protein>
<proteinExistence type="inferred from homology"/>
<keyword evidence="2" id="KW-1003">Cell membrane</keyword>
<dbReference type="Proteomes" id="UP000318399">
    <property type="component" value="Unassembled WGS sequence"/>
</dbReference>
<evidence type="ECO:0000313" key="10">
    <source>
        <dbReference type="EMBL" id="PDW47810.1"/>
    </source>
</evidence>
<dbReference type="EMBL" id="RPFT01000016">
    <property type="protein sequence ID" value="RPF67483.1"/>
    <property type="molecule type" value="Genomic_DNA"/>
</dbReference>
<dbReference type="EMBL" id="RPFP01000004">
    <property type="protein sequence ID" value="RPF69997.1"/>
    <property type="molecule type" value="Genomic_DNA"/>
</dbReference>
<dbReference type="Gene3D" id="1.10.645.10">
    <property type="entry name" value="Cytochrome-c3 Hydrogenase, chain B"/>
    <property type="match status" value="1"/>
</dbReference>
<evidence type="ECO:0000313" key="12">
    <source>
        <dbReference type="EMBL" id="PUD39343.1"/>
    </source>
</evidence>
<evidence type="ECO:0000313" key="22">
    <source>
        <dbReference type="Proteomes" id="UP000220501"/>
    </source>
</evidence>
<evidence type="ECO:0000313" key="19">
    <source>
        <dbReference type="Proteomes" id="UP000078049"/>
    </source>
</evidence>
<dbReference type="Proteomes" id="UP000220501">
    <property type="component" value="Unassembled WGS sequence"/>
</dbReference>
<dbReference type="Proteomes" id="UP000220907">
    <property type="component" value="Unassembled WGS sequence"/>
</dbReference>
<dbReference type="EMBL" id="MUPN01000366">
    <property type="protein sequence ID" value="OOQ40392.1"/>
    <property type="molecule type" value="Genomic_DNA"/>
</dbReference>
<dbReference type="HAMAP" id="MF_01358">
    <property type="entry name" value="NDH1_NuoD"/>
    <property type="match status" value="1"/>
</dbReference>
<dbReference type="GO" id="GO:0051287">
    <property type="term" value="F:NAD binding"/>
    <property type="evidence" value="ECO:0007669"/>
    <property type="project" value="InterPro"/>
</dbReference>
<evidence type="ECO:0000313" key="33">
    <source>
        <dbReference type="Proteomes" id="UP000502945"/>
    </source>
</evidence>
<dbReference type="EMBL" id="MUOR01000044">
    <property type="protein sequence ID" value="OOP95090.1"/>
    <property type="molecule type" value="Genomic_DNA"/>
</dbReference>
<dbReference type="Proteomes" id="UP000244660">
    <property type="component" value="Unassembled WGS sequence"/>
</dbReference>
<evidence type="ECO:0000313" key="25">
    <source>
        <dbReference type="Proteomes" id="UP000244700"/>
    </source>
</evidence>
<name>A0A024C9C4_HELPX</name>
<dbReference type="GO" id="GO:0050136">
    <property type="term" value="F:NADH dehydrogenase (quinone) (non-electrogenic) activity"/>
    <property type="evidence" value="ECO:0007669"/>
    <property type="project" value="UniProtKB-UniRule"/>
</dbReference>
<dbReference type="GO" id="GO:0005886">
    <property type="term" value="C:plasma membrane"/>
    <property type="evidence" value="ECO:0007669"/>
    <property type="project" value="UniProtKB-SubCell"/>
</dbReference>
<evidence type="ECO:0000313" key="32">
    <source>
        <dbReference type="Proteomes" id="UP000470837"/>
    </source>
</evidence>
<reference evidence="29 30" key="3">
    <citation type="journal article" date="2017" name="Front. Cell. Infect. Microbiol.">
        <title>Whole Genome Sequence and Phylogenetic Analysis Show Helicobacter pylori Strains from Latin America Have Followed a Unique Evolution Pathway.</title>
        <authorList>
            <person name="Munoz-Ramirez Z.Y."/>
            <person name="Mendez-Tenorio A."/>
            <person name="Kato I."/>
            <person name="Bravo M.M."/>
            <person name="Rizzato C."/>
            <person name="Thorell K."/>
            <person name="Torres R.C."/>
            <person name="Aviles-Jimenez F."/>
            <person name="Camorlinga M."/>
            <person name="Canzian F."/>
            <person name="Torres J."/>
        </authorList>
    </citation>
    <scope>NUCLEOTIDE SEQUENCE [LARGE SCALE GENOMIC DNA]</scope>
    <source>
        <strain evidence="6 29">CC26084</strain>
        <strain evidence="7 30">CM22347</strain>
        <strain evidence="8 31">CM22351</strain>
    </source>
</reference>
<dbReference type="OMA" id="TRMDYLT"/>
<dbReference type="EMBL" id="MBGX01000002">
    <property type="protein sequence ID" value="PDW47810.1"/>
    <property type="molecule type" value="Genomic_DNA"/>
</dbReference>
<dbReference type="Pfam" id="PF00346">
    <property type="entry name" value="Complex1_49kDa"/>
    <property type="match status" value="1"/>
</dbReference>
<evidence type="ECO:0000313" key="8">
    <source>
        <dbReference type="EMBL" id="OOQ40392.1"/>
    </source>
</evidence>
<evidence type="ECO:0000259" key="3">
    <source>
        <dbReference type="Pfam" id="PF00346"/>
    </source>
</evidence>
<dbReference type="EMBL" id="UGHQ01000001">
    <property type="protein sequence ID" value="STO82162.1"/>
    <property type="molecule type" value="Genomic_DNA"/>
</dbReference>
<dbReference type="EMBL" id="MBIN01000041">
    <property type="protein sequence ID" value="PDX08460.1"/>
    <property type="molecule type" value="Genomic_DNA"/>
</dbReference>
<dbReference type="EMBL" id="LT837687">
    <property type="protein sequence ID" value="SMA53174.1"/>
    <property type="molecule type" value="Genomic_DNA"/>
</dbReference>
<dbReference type="PANTHER" id="PTHR11993">
    <property type="entry name" value="NADH-UBIQUINONE OXIDOREDUCTASE 49 KDA SUBUNIT"/>
    <property type="match status" value="1"/>
</dbReference>
<comment type="catalytic activity">
    <reaction evidence="2">
        <text>a quinone + NADH + 5 H(+)(in) = a quinol + NAD(+) + 4 H(+)(out)</text>
        <dbReference type="Rhea" id="RHEA:57888"/>
        <dbReference type="ChEBI" id="CHEBI:15378"/>
        <dbReference type="ChEBI" id="CHEBI:24646"/>
        <dbReference type="ChEBI" id="CHEBI:57540"/>
        <dbReference type="ChEBI" id="CHEBI:57945"/>
        <dbReference type="ChEBI" id="CHEBI:132124"/>
    </reaction>
</comment>
<keyword evidence="13" id="KW-0560">Oxidoreductase</keyword>
<reference evidence="5 32" key="10">
    <citation type="journal article" date="2020" name="J. Clin. Microbiol.">
        <title>Helicobacter pylori infections in the Bronx, New York: Surveying Antibiotic Susceptibility and Strain Lineage by Whole-genome Sequencing.</title>
        <authorList>
            <person name="Saranathan R."/>
            <person name="Levi M.H."/>
            <person name="Wattam A.R."/>
            <person name="Malek A."/>
            <person name="Asare E."/>
            <person name="Behin D.S."/>
            <person name="Pan D.H."/>
            <person name="Jacobs W.R."/>
            <person name="Szymczak W.A."/>
        </authorList>
    </citation>
    <scope>NUCLEOTIDE SEQUENCE [LARGE SCALE GENOMIC DNA]</scope>
    <source>
        <strain evidence="5 32">MHP34</strain>
    </source>
</reference>
<keyword evidence="2" id="KW-0874">Quinone</keyword>
<evidence type="ECO:0000313" key="26">
    <source>
        <dbReference type="Proteomes" id="UP000254543"/>
    </source>
</evidence>
<evidence type="ECO:0000313" key="23">
    <source>
        <dbReference type="Proteomes" id="UP000220907"/>
    </source>
</evidence>
<reference evidence="24 25" key="6">
    <citation type="submission" date="2018-01" db="EMBL/GenBank/DDBJ databases">
        <title>Helicobacter pylori genome-wide association study shows promise for predicting gastric cancer risk.</title>
        <authorList>
            <person name="Berthenet E."/>
            <person name="Yahara K."/>
            <person name="Thorell K."/>
            <person name="Pascoe B."/>
            <person name="Meric G."/>
            <person name="Mikhail J.M."/>
            <person name="Engstrand L."/>
            <person name="Enroth H."/>
            <person name="Burette A."/>
            <person name="Megraud F."/>
            <person name="Atherton J."/>
            <person name="Smith S."/>
            <person name="Wilkinson T.S."/>
            <person name="Hitchings M.D."/>
            <person name="Falush D."/>
            <person name="Sheppard S.K."/>
        </authorList>
    </citation>
    <scope>NUCLEOTIDE SEQUENCE [LARGE SCALE GENOMIC DNA]</scope>
    <source>
        <strain evidence="12 24">462</strain>
        <strain evidence="13 25">GIL237</strain>
    </source>
</reference>